<dbReference type="Proteomes" id="UP000184356">
    <property type="component" value="Unassembled WGS sequence"/>
</dbReference>
<accession>A0A1L9TWU2</accession>
<dbReference type="EMBL" id="KV878582">
    <property type="protein sequence ID" value="OJJ63909.1"/>
    <property type="molecule type" value="Genomic_DNA"/>
</dbReference>
<dbReference type="AlphaFoldDB" id="A0A1L9TWU2"/>
<sequence length="159" mass="17109">MLPLTARRPTPESNDDNRSLHRRSPAANPGLPLGSEGRVSIRIGGWMPEATSLRLAQGASDEDQSRLIANGVPNFVPASKNSLHAKKESTKAESMCRGSREAICKKRVNQQTSLLSCQNVSMGKTAVIGAYHVRAITSCSDELVLQPGLGQHCAKVNQH</sequence>
<proteinExistence type="predicted"/>
<reference evidence="3" key="1">
    <citation type="journal article" date="2017" name="Genome Biol.">
        <title>Comparative genomics reveals high biological diversity and specific adaptations in the industrially and medically important fungal genus Aspergillus.</title>
        <authorList>
            <person name="de Vries R.P."/>
            <person name="Riley R."/>
            <person name="Wiebenga A."/>
            <person name="Aguilar-Osorio G."/>
            <person name="Amillis S."/>
            <person name="Uchima C.A."/>
            <person name="Anderluh G."/>
            <person name="Asadollahi M."/>
            <person name="Askin M."/>
            <person name="Barry K."/>
            <person name="Battaglia E."/>
            <person name="Bayram O."/>
            <person name="Benocci T."/>
            <person name="Braus-Stromeyer S.A."/>
            <person name="Caldana C."/>
            <person name="Canovas D."/>
            <person name="Cerqueira G.C."/>
            <person name="Chen F."/>
            <person name="Chen W."/>
            <person name="Choi C."/>
            <person name="Clum A."/>
            <person name="Dos Santos R.A."/>
            <person name="Damasio A.R."/>
            <person name="Diallinas G."/>
            <person name="Emri T."/>
            <person name="Fekete E."/>
            <person name="Flipphi M."/>
            <person name="Freyberg S."/>
            <person name="Gallo A."/>
            <person name="Gournas C."/>
            <person name="Habgood R."/>
            <person name="Hainaut M."/>
            <person name="Harispe M.L."/>
            <person name="Henrissat B."/>
            <person name="Hilden K.S."/>
            <person name="Hope R."/>
            <person name="Hossain A."/>
            <person name="Karabika E."/>
            <person name="Karaffa L."/>
            <person name="Karanyi Z."/>
            <person name="Krasevec N."/>
            <person name="Kuo A."/>
            <person name="Kusch H."/>
            <person name="LaButti K."/>
            <person name="Lagendijk E.L."/>
            <person name="Lapidus A."/>
            <person name="Levasseur A."/>
            <person name="Lindquist E."/>
            <person name="Lipzen A."/>
            <person name="Logrieco A.F."/>
            <person name="MacCabe A."/>
            <person name="Maekelae M.R."/>
            <person name="Malavazi I."/>
            <person name="Melin P."/>
            <person name="Meyer V."/>
            <person name="Mielnichuk N."/>
            <person name="Miskei M."/>
            <person name="Molnar A.P."/>
            <person name="Mule G."/>
            <person name="Ngan C.Y."/>
            <person name="Orejas M."/>
            <person name="Orosz E."/>
            <person name="Ouedraogo J.P."/>
            <person name="Overkamp K.M."/>
            <person name="Park H.-S."/>
            <person name="Perrone G."/>
            <person name="Piumi F."/>
            <person name="Punt P.J."/>
            <person name="Ram A.F."/>
            <person name="Ramon A."/>
            <person name="Rauscher S."/>
            <person name="Record E."/>
            <person name="Riano-Pachon D.M."/>
            <person name="Robert V."/>
            <person name="Roehrig J."/>
            <person name="Ruller R."/>
            <person name="Salamov A."/>
            <person name="Salih N.S."/>
            <person name="Samson R.A."/>
            <person name="Sandor E."/>
            <person name="Sanguinetti M."/>
            <person name="Schuetze T."/>
            <person name="Sepcic K."/>
            <person name="Shelest E."/>
            <person name="Sherlock G."/>
            <person name="Sophianopoulou V."/>
            <person name="Squina F.M."/>
            <person name="Sun H."/>
            <person name="Susca A."/>
            <person name="Todd R.B."/>
            <person name="Tsang A."/>
            <person name="Unkles S.E."/>
            <person name="van de Wiele N."/>
            <person name="van Rossen-Uffink D."/>
            <person name="Oliveira J.V."/>
            <person name="Vesth T.C."/>
            <person name="Visser J."/>
            <person name="Yu J.-H."/>
            <person name="Zhou M."/>
            <person name="Andersen M.R."/>
            <person name="Archer D.B."/>
            <person name="Baker S.E."/>
            <person name="Benoit I."/>
            <person name="Brakhage A.A."/>
            <person name="Braus G.H."/>
            <person name="Fischer R."/>
            <person name="Frisvad J.C."/>
            <person name="Goldman G.H."/>
            <person name="Houbraken J."/>
            <person name="Oakley B."/>
            <person name="Pocsi I."/>
            <person name="Scazzocchio C."/>
            <person name="Seiboth B."/>
            <person name="vanKuyk P.A."/>
            <person name="Wortman J."/>
            <person name="Dyer P.S."/>
            <person name="Grigoriev I.V."/>
        </authorList>
    </citation>
    <scope>NUCLEOTIDE SEQUENCE [LARGE SCALE GENOMIC DNA]</scope>
    <source>
        <strain evidence="3">CBS 593.65</strain>
    </source>
</reference>
<gene>
    <name evidence="2" type="ORF">ASPSYDRAFT_38574</name>
</gene>
<protein>
    <submittedName>
        <fullName evidence="2">Uncharacterized protein</fullName>
    </submittedName>
</protein>
<dbReference type="OrthoDB" id="10638581at2759"/>
<evidence type="ECO:0000256" key="1">
    <source>
        <dbReference type="SAM" id="MobiDB-lite"/>
    </source>
</evidence>
<feature type="region of interest" description="Disordered" evidence="1">
    <location>
        <begin position="1"/>
        <end position="36"/>
    </location>
</feature>
<evidence type="ECO:0000313" key="2">
    <source>
        <dbReference type="EMBL" id="OJJ63909.1"/>
    </source>
</evidence>
<dbReference type="VEuPathDB" id="FungiDB:ASPSYDRAFT_38574"/>
<organism evidence="2 3">
    <name type="scientific">Aspergillus sydowii CBS 593.65</name>
    <dbReference type="NCBI Taxonomy" id="1036612"/>
    <lineage>
        <taxon>Eukaryota</taxon>
        <taxon>Fungi</taxon>
        <taxon>Dikarya</taxon>
        <taxon>Ascomycota</taxon>
        <taxon>Pezizomycotina</taxon>
        <taxon>Eurotiomycetes</taxon>
        <taxon>Eurotiomycetidae</taxon>
        <taxon>Eurotiales</taxon>
        <taxon>Aspergillaceae</taxon>
        <taxon>Aspergillus</taxon>
        <taxon>Aspergillus subgen. Nidulantes</taxon>
    </lineage>
</organism>
<dbReference type="GeneID" id="63761816"/>
<dbReference type="RefSeq" id="XP_040707715.1">
    <property type="nucleotide sequence ID" value="XM_040845743.1"/>
</dbReference>
<keyword evidence="3" id="KW-1185">Reference proteome</keyword>
<evidence type="ECO:0000313" key="3">
    <source>
        <dbReference type="Proteomes" id="UP000184356"/>
    </source>
</evidence>
<name>A0A1L9TWU2_9EURO</name>